<dbReference type="EMBL" id="OZ020109">
    <property type="protein sequence ID" value="CAK9262321.1"/>
    <property type="molecule type" value="Genomic_DNA"/>
</dbReference>
<feature type="region of interest" description="Disordered" evidence="2">
    <location>
        <begin position="530"/>
        <end position="561"/>
    </location>
</feature>
<comment type="similarity">
    <text evidence="1">Belongs to the TIFY/JAZ family.</text>
</comment>
<dbReference type="InterPro" id="IPR040390">
    <property type="entry name" value="TIFY/JAZ"/>
</dbReference>
<feature type="compositionally biased region" description="Low complexity" evidence="2">
    <location>
        <begin position="381"/>
        <end position="392"/>
    </location>
</feature>
<protein>
    <recommendedName>
        <fullName evidence="3">Tify domain-containing protein</fullName>
    </recommendedName>
</protein>
<dbReference type="PANTHER" id="PTHR33077">
    <property type="entry name" value="PROTEIN TIFY 4A-RELATED-RELATED"/>
    <property type="match status" value="1"/>
</dbReference>
<evidence type="ECO:0000259" key="3">
    <source>
        <dbReference type="PROSITE" id="PS51320"/>
    </source>
</evidence>
<evidence type="ECO:0000313" key="5">
    <source>
        <dbReference type="Proteomes" id="UP001497444"/>
    </source>
</evidence>
<dbReference type="PANTHER" id="PTHR33077:SF60">
    <property type="entry name" value="TIFY DOMAIN-CONTAINING PROTEIN"/>
    <property type="match status" value="1"/>
</dbReference>
<dbReference type="Pfam" id="PF06200">
    <property type="entry name" value="tify"/>
    <property type="match status" value="1"/>
</dbReference>
<dbReference type="SMART" id="SM00979">
    <property type="entry name" value="TIFY"/>
    <property type="match status" value="1"/>
</dbReference>
<feature type="region of interest" description="Disordered" evidence="2">
    <location>
        <begin position="593"/>
        <end position="620"/>
    </location>
</feature>
<sequence length="757" mass="77267">MKRNREYGVMRDFMGVLGRSSGETEAISAAAAAAAAFLSSSETTPPLPPALRERQIGDQASSKTFSSFPIPSIFPHGQEAAAAAAGFAIGQAAGAGLGVNSRPNFATSGTTAALGALGNSLSEKPGSRGGGAAAAAAGGGGGGGGFTGFSGGILHQKTRPQFTTSAMLGGGGGSGKKDHQVKVVVADDSRIMMGGAALASSSSSSAAAAVGAGAAVSEGGRERAAAHANGKLLEELAASDIQQLSREDCWRLILEVGTLWPSWNKTLNMQSQHGLMSMDRASTRKLLEQGVPVTDESNSQRSFEATHVHQFENSNISRMLASRALEELARTPSRSASIHSVFPSSHATTSSTTTGVSNLTPSLTGAVAATVPAAAAVAKQPPSVPVTASPAPNQQRASASNTSGKGTAQLTIFYAGAVNVFDDVTQEKAHLIMLLAANGESWTSAVAKFVSLQGESMVAPSITNADAKPAVQTTGPAYSPPVASVHNTSSAGAPDVIPPLALAQTQQQHSSLSSLLVKIRDSKLTFAPNSAAVPSSAQQSQSISQGPTHSQQQQQATTMPEATTLPEASTMPANVKGEQSTNGVSLAHLQSMQGESNSGLSAIQRNRESQPPELPDASNSTVCYTQELPHARKNSLARFFDMRQRQKRARTTTTTTQNSSKLSVDGSPLPGDPAAALSLPRTEDAAILASIKTSQPSSSPSMSPQPVEGKDAATATSGKAVEKSPEESAGKLAANDEEAAAASPMETDTVAATVVRS</sequence>
<evidence type="ECO:0000313" key="4">
    <source>
        <dbReference type="EMBL" id="CAK9262321.1"/>
    </source>
</evidence>
<evidence type="ECO:0000256" key="2">
    <source>
        <dbReference type="SAM" id="MobiDB-lite"/>
    </source>
</evidence>
<feature type="compositionally biased region" description="Basic and acidic residues" evidence="2">
    <location>
        <begin position="720"/>
        <end position="729"/>
    </location>
</feature>
<reference evidence="4" key="1">
    <citation type="submission" date="2024-02" db="EMBL/GenBank/DDBJ databases">
        <authorList>
            <consortium name="ELIXIR-Norway"/>
            <consortium name="Elixir Norway"/>
        </authorList>
    </citation>
    <scope>NUCLEOTIDE SEQUENCE</scope>
</reference>
<feature type="region of interest" description="Disordered" evidence="2">
    <location>
        <begin position="692"/>
        <end position="757"/>
    </location>
</feature>
<dbReference type="InterPro" id="IPR010399">
    <property type="entry name" value="Tify_dom"/>
</dbReference>
<accession>A0ABP0W7Y6</accession>
<dbReference type="PROSITE" id="PS51320">
    <property type="entry name" value="TIFY"/>
    <property type="match status" value="1"/>
</dbReference>
<feature type="region of interest" description="Disordered" evidence="2">
    <location>
        <begin position="381"/>
        <end position="403"/>
    </location>
</feature>
<gene>
    <name evidence="4" type="ORF">CSSPJE1EN1_LOCUS7799</name>
</gene>
<proteinExistence type="inferred from homology"/>
<organism evidence="4 5">
    <name type="scientific">Sphagnum jensenii</name>
    <dbReference type="NCBI Taxonomy" id="128206"/>
    <lineage>
        <taxon>Eukaryota</taxon>
        <taxon>Viridiplantae</taxon>
        <taxon>Streptophyta</taxon>
        <taxon>Embryophyta</taxon>
        <taxon>Bryophyta</taxon>
        <taxon>Sphagnophytina</taxon>
        <taxon>Sphagnopsida</taxon>
        <taxon>Sphagnales</taxon>
        <taxon>Sphagnaceae</taxon>
        <taxon>Sphagnum</taxon>
    </lineage>
</organism>
<feature type="region of interest" description="Disordered" evidence="2">
    <location>
        <begin position="335"/>
        <end position="356"/>
    </location>
</feature>
<feature type="compositionally biased region" description="Low complexity" evidence="2">
    <location>
        <begin position="530"/>
        <end position="555"/>
    </location>
</feature>
<feature type="compositionally biased region" description="Low complexity" evidence="2">
    <location>
        <begin position="694"/>
        <end position="706"/>
    </location>
</feature>
<feature type="compositionally biased region" description="Polar residues" evidence="2">
    <location>
        <begin position="593"/>
        <end position="604"/>
    </location>
</feature>
<evidence type="ECO:0000256" key="1">
    <source>
        <dbReference type="ARBA" id="ARBA00008614"/>
    </source>
</evidence>
<dbReference type="Proteomes" id="UP001497444">
    <property type="component" value="Chromosome 14"/>
</dbReference>
<feature type="domain" description="Tify" evidence="3">
    <location>
        <begin position="403"/>
        <end position="438"/>
    </location>
</feature>
<feature type="region of interest" description="Disordered" evidence="2">
    <location>
        <begin position="644"/>
        <end position="674"/>
    </location>
</feature>
<feature type="compositionally biased region" description="Polar residues" evidence="2">
    <location>
        <begin position="393"/>
        <end position="403"/>
    </location>
</feature>
<keyword evidence="5" id="KW-1185">Reference proteome</keyword>
<feature type="compositionally biased region" description="Low complexity" evidence="2">
    <location>
        <begin position="344"/>
        <end position="356"/>
    </location>
</feature>
<name>A0ABP0W7Y6_9BRYO</name>